<keyword evidence="1" id="KW-1133">Transmembrane helix</keyword>
<evidence type="ECO:0000256" key="1">
    <source>
        <dbReference type="SAM" id="Phobius"/>
    </source>
</evidence>
<feature type="transmembrane region" description="Helical" evidence="1">
    <location>
        <begin position="5"/>
        <end position="22"/>
    </location>
</feature>
<comment type="caution">
    <text evidence="2">The sequence shown here is derived from an EMBL/GenBank/DDBJ whole genome shotgun (WGS) entry which is preliminary data.</text>
</comment>
<protein>
    <submittedName>
        <fullName evidence="2">Uncharacterized protein</fullName>
    </submittedName>
</protein>
<sequence>MLARVVLGLSVVVLGVYVFLYRPEPFGRALDTTLVAAAFYLSIAAVSYLALFWKRPVKFIDPAGKSVLITVVARNLSVLIGEQSTQSKLQSLVSLVGSFEGSCMGRDTLSGADAQMH</sequence>
<evidence type="ECO:0000313" key="3">
    <source>
        <dbReference type="Proteomes" id="UP001519460"/>
    </source>
</evidence>
<keyword evidence="1" id="KW-0812">Transmembrane</keyword>
<keyword evidence="1" id="KW-0472">Membrane</keyword>
<accession>A0ABD0M3Y2</accession>
<evidence type="ECO:0000313" key="2">
    <source>
        <dbReference type="EMBL" id="KAK7506615.1"/>
    </source>
</evidence>
<name>A0ABD0M3Y2_9CAEN</name>
<organism evidence="2 3">
    <name type="scientific">Batillaria attramentaria</name>
    <dbReference type="NCBI Taxonomy" id="370345"/>
    <lineage>
        <taxon>Eukaryota</taxon>
        <taxon>Metazoa</taxon>
        <taxon>Spiralia</taxon>
        <taxon>Lophotrochozoa</taxon>
        <taxon>Mollusca</taxon>
        <taxon>Gastropoda</taxon>
        <taxon>Caenogastropoda</taxon>
        <taxon>Sorbeoconcha</taxon>
        <taxon>Cerithioidea</taxon>
        <taxon>Batillariidae</taxon>
        <taxon>Batillaria</taxon>
    </lineage>
</organism>
<dbReference type="Proteomes" id="UP001519460">
    <property type="component" value="Unassembled WGS sequence"/>
</dbReference>
<dbReference type="EMBL" id="JACVVK020000006">
    <property type="protein sequence ID" value="KAK7506615.1"/>
    <property type="molecule type" value="Genomic_DNA"/>
</dbReference>
<proteinExistence type="predicted"/>
<gene>
    <name evidence="2" type="ORF">BaRGS_00002090</name>
</gene>
<reference evidence="2 3" key="1">
    <citation type="journal article" date="2023" name="Sci. Data">
        <title>Genome assembly of the Korean intertidal mud-creeper Batillaria attramentaria.</title>
        <authorList>
            <person name="Patra A.K."/>
            <person name="Ho P.T."/>
            <person name="Jun S."/>
            <person name="Lee S.J."/>
            <person name="Kim Y."/>
            <person name="Won Y.J."/>
        </authorList>
    </citation>
    <scope>NUCLEOTIDE SEQUENCE [LARGE SCALE GENOMIC DNA]</scope>
    <source>
        <strain evidence="2">Wonlab-2016</strain>
    </source>
</reference>
<keyword evidence="3" id="KW-1185">Reference proteome</keyword>
<dbReference type="AlphaFoldDB" id="A0ABD0M3Y2"/>
<feature type="transmembrane region" description="Helical" evidence="1">
    <location>
        <begin position="34"/>
        <end position="53"/>
    </location>
</feature>